<dbReference type="EMBL" id="MZ502218">
    <property type="protein sequence ID" value="QXV92094.1"/>
    <property type="molecule type" value="Genomic_DNA"/>
</dbReference>
<evidence type="ECO:0000313" key="2">
    <source>
        <dbReference type="EMBL" id="QXV92363.1"/>
    </source>
</evidence>
<dbReference type="GeneID" id="66860580"/>
<proteinExistence type="predicted"/>
<reference evidence="2" key="1">
    <citation type="submission" date="2021-06" db="EMBL/GenBank/DDBJ databases">
        <authorList>
            <person name="Tome M."/>
            <person name="Jakse J."/>
            <person name="Slemc L."/>
            <person name="Garcia A.R."/>
            <person name="Petkovic H."/>
        </authorList>
    </citation>
    <scope>NUCLEOTIDE SEQUENCE</scope>
    <source>
        <plasmid evidence="2">pPZG101</plasmid>
        <plasmid evidence="1">unnamed</plasmid>
    </source>
</reference>
<protein>
    <submittedName>
        <fullName evidence="2">Uncharacterized protein</fullName>
    </submittedName>
</protein>
<sequence>MSTVTSLASKKWHYVLTLQFPAPGGGIGNNTRHGTFNLPPEWTRDDVLRRLLEEAAQQDPMLRGANILFFSLEPNGL</sequence>
<gene>
    <name evidence="1" type="ORF">M4018_082920</name>
    <name evidence="2" type="ORF">R6500_082920</name>
</gene>
<dbReference type="EMBL" id="MZ502219">
    <property type="protein sequence ID" value="QXV92363.1"/>
    <property type="molecule type" value="Genomic_DNA"/>
</dbReference>
<dbReference type="AlphaFoldDB" id="A0A8F7PXL0"/>
<keyword evidence="2" id="KW-0614">Plasmid</keyword>
<geneLocation type="plasmid" evidence="2">
    <name>pPZG101</name>
</geneLocation>
<organism evidence="2">
    <name type="scientific">Streptomyces rimosus</name>
    <dbReference type="NCBI Taxonomy" id="1927"/>
    <lineage>
        <taxon>Bacteria</taxon>
        <taxon>Bacillati</taxon>
        <taxon>Actinomycetota</taxon>
        <taxon>Actinomycetes</taxon>
        <taxon>Kitasatosporales</taxon>
        <taxon>Streptomycetaceae</taxon>
        <taxon>Streptomyces</taxon>
    </lineage>
</organism>
<geneLocation type="plasmid" evidence="1">
    <name>unnamed</name>
</geneLocation>
<name>A0A8F7PXL0_STRRM</name>
<evidence type="ECO:0000313" key="1">
    <source>
        <dbReference type="EMBL" id="QXV92094.1"/>
    </source>
</evidence>
<accession>A0A8F7PXL0</accession>
<dbReference type="RefSeq" id="WP_003979059.1">
    <property type="nucleotide sequence ID" value="NZ_CP025552.1"/>
</dbReference>